<dbReference type="Proteomes" id="UP000838756">
    <property type="component" value="Unassembled WGS sequence"/>
</dbReference>
<evidence type="ECO:0000256" key="11">
    <source>
        <dbReference type="ARBA" id="ARBA00023180"/>
    </source>
</evidence>
<evidence type="ECO:0000256" key="5">
    <source>
        <dbReference type="ARBA" id="ARBA00022679"/>
    </source>
</evidence>
<evidence type="ECO:0000256" key="4">
    <source>
        <dbReference type="ARBA" id="ARBA00022676"/>
    </source>
</evidence>
<evidence type="ECO:0000256" key="2">
    <source>
        <dbReference type="ARBA" id="ARBA00004922"/>
    </source>
</evidence>
<evidence type="ECO:0000313" key="16">
    <source>
        <dbReference type="Proteomes" id="UP000838756"/>
    </source>
</evidence>
<keyword evidence="11" id="KW-0325">Glycoprotein</keyword>
<keyword evidence="8" id="KW-1133">Transmembrane helix</keyword>
<comment type="similarity">
    <text evidence="3 12">Belongs to the glycosyltransferase 10 family.</text>
</comment>
<dbReference type="InterPro" id="IPR055270">
    <property type="entry name" value="Glyco_tran_10_C"/>
</dbReference>
<dbReference type="EMBL" id="CAKXAJ010025119">
    <property type="protein sequence ID" value="CAH2235264.1"/>
    <property type="molecule type" value="Genomic_DNA"/>
</dbReference>
<evidence type="ECO:0000256" key="6">
    <source>
        <dbReference type="ARBA" id="ARBA00022692"/>
    </source>
</evidence>
<evidence type="ECO:0000256" key="9">
    <source>
        <dbReference type="ARBA" id="ARBA00023034"/>
    </source>
</evidence>
<keyword evidence="7" id="KW-0735">Signal-anchor</keyword>
<comment type="pathway">
    <text evidence="2">Protein modification; protein glycosylation.</text>
</comment>
<evidence type="ECO:0000256" key="3">
    <source>
        <dbReference type="ARBA" id="ARBA00008919"/>
    </source>
</evidence>
<keyword evidence="10" id="KW-0472">Membrane</keyword>
<evidence type="ECO:0000256" key="7">
    <source>
        <dbReference type="ARBA" id="ARBA00022968"/>
    </source>
</evidence>
<dbReference type="SUPFAM" id="SSF53756">
    <property type="entry name" value="UDP-Glycosyltransferase/glycogen phosphorylase"/>
    <property type="match status" value="1"/>
</dbReference>
<organism evidence="15 16">
    <name type="scientific">Pararge aegeria aegeria</name>
    <dbReference type="NCBI Taxonomy" id="348720"/>
    <lineage>
        <taxon>Eukaryota</taxon>
        <taxon>Metazoa</taxon>
        <taxon>Ecdysozoa</taxon>
        <taxon>Arthropoda</taxon>
        <taxon>Hexapoda</taxon>
        <taxon>Insecta</taxon>
        <taxon>Pterygota</taxon>
        <taxon>Neoptera</taxon>
        <taxon>Endopterygota</taxon>
        <taxon>Lepidoptera</taxon>
        <taxon>Glossata</taxon>
        <taxon>Ditrysia</taxon>
        <taxon>Papilionoidea</taxon>
        <taxon>Nymphalidae</taxon>
        <taxon>Satyrinae</taxon>
        <taxon>Satyrini</taxon>
        <taxon>Parargina</taxon>
        <taxon>Pararge</taxon>
    </lineage>
</organism>
<keyword evidence="9 12" id="KW-0333">Golgi apparatus</keyword>
<dbReference type="GO" id="GO:0032580">
    <property type="term" value="C:Golgi cisterna membrane"/>
    <property type="evidence" value="ECO:0007669"/>
    <property type="project" value="UniProtKB-SubCell"/>
</dbReference>
<evidence type="ECO:0000259" key="13">
    <source>
        <dbReference type="Pfam" id="PF00852"/>
    </source>
</evidence>
<feature type="domain" description="Fucosyltransferase N-terminal" evidence="14">
    <location>
        <begin position="60"/>
        <end position="177"/>
    </location>
</feature>
<protein>
    <recommendedName>
        <fullName evidence="12">Fucosyltransferase</fullName>
        <ecNumber evidence="12">2.4.1.-</ecNumber>
    </recommendedName>
</protein>
<proteinExistence type="inferred from homology"/>
<keyword evidence="16" id="KW-1185">Reference proteome</keyword>
<evidence type="ECO:0000256" key="1">
    <source>
        <dbReference type="ARBA" id="ARBA00004447"/>
    </source>
</evidence>
<gene>
    <name evidence="15" type="primary">jg20639</name>
    <name evidence="15" type="ORF">PAEG_LOCUS12934</name>
</gene>
<dbReference type="OrthoDB" id="427096at2759"/>
<dbReference type="InterPro" id="IPR001503">
    <property type="entry name" value="Glyco_trans_10"/>
</dbReference>
<comment type="subcellular location">
    <subcellularLocation>
        <location evidence="1 12">Golgi apparatus</location>
        <location evidence="1 12">Golgi stack membrane</location>
        <topology evidence="1 12">Single-pass type II membrane protein</topology>
    </subcellularLocation>
</comment>
<sequence>MDVRYENTYRLSNSYNHEQIVDLYYEKRQNWRTSNLGSILFQNNSRGAIKYAQERQNRTFVVLIWKYWKWLVNRHVNSFSSKRLSEPLTDCSVKNCKFTGNDGELLTADAVVIHIQRGLFPNETKRNSKQRWIFLSDESPVHSFSMAKNIPELARLADVFNWSMTYRSDSDVPVPYGRTIPLQKPILSGITADSLSTLVPYWDNKRTDILVTILISNCGVSRRMDYLKRLEEYLTVDVYGKCSLNHKNSCPGHFRADCKLMSEYLFYLVFENSQCDEYLTEKSFYHAYSKGAIPVIMGPSIDVCEKLLPPDSFLHVDSYENAQKLAYDMIKISQDETLLLKYHRWRNDFAIANEHGYFGSKSYHLCRICEALNFNDDKEKVYDENSLRQFLDPSLLCRD</sequence>
<keyword evidence="6 12" id="KW-0812">Transmembrane</keyword>
<comment type="caution">
    <text evidence="15">The sequence shown here is derived from an EMBL/GenBank/DDBJ whole genome shotgun (WGS) entry which is preliminary data.</text>
</comment>
<dbReference type="Gene3D" id="3.40.50.11660">
    <property type="entry name" value="Glycosyl transferase family 10, C-terminal domain"/>
    <property type="match status" value="1"/>
</dbReference>
<dbReference type="GO" id="GO:0008417">
    <property type="term" value="F:fucosyltransferase activity"/>
    <property type="evidence" value="ECO:0007669"/>
    <property type="project" value="InterPro"/>
</dbReference>
<dbReference type="PANTHER" id="PTHR48438">
    <property type="entry name" value="ALPHA-(1,3)-FUCOSYLTRANSFERASE C-RELATED"/>
    <property type="match status" value="1"/>
</dbReference>
<evidence type="ECO:0000256" key="12">
    <source>
        <dbReference type="RuleBase" id="RU003832"/>
    </source>
</evidence>
<keyword evidence="4 12" id="KW-0328">Glycosyltransferase</keyword>
<dbReference type="Pfam" id="PF17039">
    <property type="entry name" value="Glyco_tran_10_N"/>
    <property type="match status" value="1"/>
</dbReference>
<evidence type="ECO:0000313" key="15">
    <source>
        <dbReference type="EMBL" id="CAH2235264.1"/>
    </source>
</evidence>
<dbReference type="FunFam" id="3.40.50.11660:FF:000002">
    <property type="entry name" value="Alpha-(1,3)-fucosyltransferase"/>
    <property type="match status" value="1"/>
</dbReference>
<evidence type="ECO:0000259" key="14">
    <source>
        <dbReference type="Pfam" id="PF17039"/>
    </source>
</evidence>
<dbReference type="AlphaFoldDB" id="A0A8S4REU4"/>
<dbReference type="InterPro" id="IPR031481">
    <property type="entry name" value="Glyco_tran_10_N"/>
</dbReference>
<dbReference type="PANTHER" id="PTHR48438:SF1">
    <property type="entry name" value="ALPHA-(1,3)-FUCOSYLTRANSFERASE C-RELATED"/>
    <property type="match status" value="1"/>
</dbReference>
<dbReference type="InterPro" id="IPR038577">
    <property type="entry name" value="GT10-like_C_sf"/>
</dbReference>
<feature type="domain" description="Fucosyltransferase C-terminal" evidence="13">
    <location>
        <begin position="208"/>
        <end position="383"/>
    </location>
</feature>
<dbReference type="Pfam" id="PF00852">
    <property type="entry name" value="Glyco_transf_10"/>
    <property type="match status" value="1"/>
</dbReference>
<keyword evidence="5 12" id="KW-0808">Transferase</keyword>
<reference evidence="15" key="1">
    <citation type="submission" date="2022-03" db="EMBL/GenBank/DDBJ databases">
        <authorList>
            <person name="Lindestad O."/>
        </authorList>
    </citation>
    <scope>NUCLEOTIDE SEQUENCE</scope>
</reference>
<dbReference type="EC" id="2.4.1.-" evidence="12"/>
<name>A0A8S4REU4_9NEOP</name>
<accession>A0A8S4REU4</accession>
<evidence type="ECO:0000256" key="8">
    <source>
        <dbReference type="ARBA" id="ARBA00022989"/>
    </source>
</evidence>
<evidence type="ECO:0000256" key="10">
    <source>
        <dbReference type="ARBA" id="ARBA00023136"/>
    </source>
</evidence>